<dbReference type="PANTHER" id="PTHR48077">
    <property type="entry name" value="TRYPTOPHAN SYNTHASE-RELATED"/>
    <property type="match status" value="1"/>
</dbReference>
<evidence type="ECO:0000256" key="1">
    <source>
        <dbReference type="ARBA" id="ARBA00001933"/>
    </source>
</evidence>
<dbReference type="Proteomes" id="UP000751852">
    <property type="component" value="Unassembled WGS sequence"/>
</dbReference>
<evidence type="ECO:0000256" key="10">
    <source>
        <dbReference type="ARBA" id="ARBA00023235"/>
    </source>
</evidence>
<evidence type="ECO:0000256" key="9">
    <source>
        <dbReference type="ARBA" id="ARBA00023141"/>
    </source>
</evidence>
<comment type="pathway">
    <text evidence="3 13">Amino-acid biosynthesis; L-tryptophan biosynthesis; L-tryptophan from chorismate: step 5/5.</text>
</comment>
<evidence type="ECO:0000256" key="5">
    <source>
        <dbReference type="ARBA" id="ARBA00011270"/>
    </source>
</evidence>
<dbReference type="Pfam" id="PF00697">
    <property type="entry name" value="PRAI"/>
    <property type="match status" value="1"/>
</dbReference>
<dbReference type="InterPro" id="IPR036052">
    <property type="entry name" value="TrpB-like_PALP_sf"/>
</dbReference>
<keyword evidence="9 14" id="KW-0057">Aromatic amino acid biosynthesis</keyword>
<evidence type="ECO:0000256" key="2">
    <source>
        <dbReference type="ARBA" id="ARBA00004664"/>
    </source>
</evidence>
<name>A0ABS0T6K2_9STAP</name>
<accession>A0ABS0T6K2</accession>
<evidence type="ECO:0000256" key="4">
    <source>
        <dbReference type="ARBA" id="ARBA00009982"/>
    </source>
</evidence>
<dbReference type="InterPro" id="IPR023026">
    <property type="entry name" value="Trp_synth_beta/beta-like"/>
</dbReference>
<keyword evidence="10 14" id="KW-0413">Isomerase</keyword>
<sequence>MYVKYCGFTQKEDVKAAVAQDVNAIGFITYPKSARYVSIDQVQQLSKDIPDSIDRVAVVVNSTFEVIQQLLTETDINTIQFHGDETPQFIQSVREHFPKIRVVRALPGDETLMQRIKDYQNVVDQFIIDTPSIAYGGTGHTFDWRYLKEMPNVPFLIAGGINTETLPELLRTYPELQGVDVASGIESRKGIKNEQKMKEIMHILKGDYHMSNIQLEVDQNGFFGDFGGRYIPETLMPAIQDLKQAYNEAKNDPEFIETYQYYLKHYVGRESPLTYADSYTKALGGAKIYLKREDLNHTGAHKINNALGQALLAKRMGKRKLVAETGAGQHGVASATVAALFDMELIVFMGEEDIRRQQLNVFRMELLGAKVVSVTDGQGTLSDAVNKALQYWVAHVEDTHYLLGSALGPDPFPTMVRDFQRVIGDEIKSQILEKESRLPDAVVACVGGGSNAIGTFYPFVEDSDVKLYGVEAAGQGANTNRHALAINKGKVGILHGTKMYLIQNDQDQIELAHSISAGLDYPGVGPEHSYYHDIGRVKYETATDTEAMEALIRFSKLEGIIPAIESAHALSYVEKLAPTMDKDDIIVVTVSGRGDKDMETIREYTQNRGGETDA</sequence>
<feature type="modified residue" description="N6-(pyridoxal phosphate)lysine" evidence="13">
    <location>
        <position position="302"/>
    </location>
</feature>
<dbReference type="EC" id="4.2.1.20" evidence="13"/>
<dbReference type="EC" id="5.3.1.24" evidence="14"/>
<feature type="domain" description="N-(5'phosphoribosyl) anthranilate isomerase (PRAI)" evidence="16">
    <location>
        <begin position="3"/>
        <end position="201"/>
    </location>
</feature>
<comment type="catalytic activity">
    <reaction evidence="12 13">
        <text>(1S,2R)-1-C-(indol-3-yl)glycerol 3-phosphate + L-serine = D-glyceraldehyde 3-phosphate + L-tryptophan + H2O</text>
        <dbReference type="Rhea" id="RHEA:10532"/>
        <dbReference type="ChEBI" id="CHEBI:15377"/>
        <dbReference type="ChEBI" id="CHEBI:33384"/>
        <dbReference type="ChEBI" id="CHEBI:57912"/>
        <dbReference type="ChEBI" id="CHEBI:58866"/>
        <dbReference type="ChEBI" id="CHEBI:59776"/>
        <dbReference type="EC" id="4.2.1.20"/>
    </reaction>
</comment>
<dbReference type="InterPro" id="IPR001240">
    <property type="entry name" value="PRAI_dom"/>
</dbReference>
<dbReference type="Pfam" id="PF00291">
    <property type="entry name" value="PALP"/>
    <property type="match status" value="1"/>
</dbReference>
<evidence type="ECO:0000256" key="11">
    <source>
        <dbReference type="ARBA" id="ARBA00023239"/>
    </source>
</evidence>
<dbReference type="EMBL" id="JABANU010000003">
    <property type="protein sequence ID" value="MBI5974380.1"/>
    <property type="molecule type" value="Genomic_DNA"/>
</dbReference>
<comment type="cofactor">
    <cofactor evidence="1 13">
        <name>pyridoxal 5'-phosphate</name>
        <dbReference type="ChEBI" id="CHEBI:597326"/>
    </cofactor>
</comment>
<dbReference type="HAMAP" id="MF_00135">
    <property type="entry name" value="PRAI"/>
    <property type="match status" value="1"/>
</dbReference>
<keyword evidence="7 14" id="KW-0822">Tryptophan biosynthesis</keyword>
<evidence type="ECO:0000313" key="17">
    <source>
        <dbReference type="EMBL" id="MBI5974380.1"/>
    </source>
</evidence>
<evidence type="ECO:0000313" key="18">
    <source>
        <dbReference type="Proteomes" id="UP000751852"/>
    </source>
</evidence>
<evidence type="ECO:0000256" key="13">
    <source>
        <dbReference type="HAMAP-Rule" id="MF_00133"/>
    </source>
</evidence>
<dbReference type="Gene3D" id="3.40.50.1100">
    <property type="match status" value="2"/>
</dbReference>
<protein>
    <recommendedName>
        <fullName evidence="13 14">Multifunctional fusion protein</fullName>
    </recommendedName>
    <domain>
        <recommendedName>
            <fullName evidence="14">N-(5'-phosphoribosyl)anthranilate isomerase</fullName>
            <shortName evidence="14">PRAI</shortName>
            <ecNumber evidence="14">5.3.1.24</ecNumber>
        </recommendedName>
    </domain>
    <domain>
        <recommendedName>
            <fullName evidence="13">Tryptophan synthase beta chain</fullName>
            <ecNumber evidence="13">4.2.1.20</ecNumber>
        </recommendedName>
    </domain>
</protein>
<dbReference type="InterPro" id="IPR013785">
    <property type="entry name" value="Aldolase_TIM"/>
</dbReference>
<dbReference type="InterPro" id="IPR011060">
    <property type="entry name" value="RibuloseP-bd_barrel"/>
</dbReference>
<keyword evidence="8 13" id="KW-0663">Pyridoxal phosphate</keyword>
<gene>
    <name evidence="13 17" type="primary">trpB</name>
    <name evidence="14" type="synonym">trpF</name>
    <name evidence="17" type="ORF">HHH54_02055</name>
</gene>
<evidence type="ECO:0000256" key="6">
    <source>
        <dbReference type="ARBA" id="ARBA00022605"/>
    </source>
</evidence>
<dbReference type="HAMAP" id="MF_00133">
    <property type="entry name" value="Trp_synth_beta"/>
    <property type="match status" value="1"/>
</dbReference>
<dbReference type="NCBIfam" id="NF010563">
    <property type="entry name" value="PRK13958.1"/>
    <property type="match status" value="1"/>
</dbReference>
<dbReference type="CDD" id="cd00405">
    <property type="entry name" value="PRAI"/>
    <property type="match status" value="1"/>
</dbReference>
<dbReference type="SUPFAM" id="SSF51366">
    <property type="entry name" value="Ribulose-phoshate binding barrel"/>
    <property type="match status" value="1"/>
</dbReference>
<dbReference type="CDD" id="cd06446">
    <property type="entry name" value="Trp-synth_B"/>
    <property type="match status" value="1"/>
</dbReference>
<dbReference type="GO" id="GO:0004834">
    <property type="term" value="F:tryptophan synthase activity"/>
    <property type="evidence" value="ECO:0007669"/>
    <property type="project" value="UniProtKB-EC"/>
</dbReference>
<keyword evidence="18" id="KW-1185">Reference proteome</keyword>
<evidence type="ECO:0000256" key="14">
    <source>
        <dbReference type="HAMAP-Rule" id="MF_00135"/>
    </source>
</evidence>
<comment type="function">
    <text evidence="13">The beta subunit is responsible for the synthesis of L-tryptophan from indole and L-serine.</text>
</comment>
<proteinExistence type="inferred from homology"/>
<comment type="similarity">
    <text evidence="4 13">Belongs to the TrpB family.</text>
</comment>
<evidence type="ECO:0000259" key="15">
    <source>
        <dbReference type="Pfam" id="PF00291"/>
    </source>
</evidence>
<comment type="similarity">
    <text evidence="14">Belongs to the TrpF family.</text>
</comment>
<dbReference type="InterPro" id="IPR001926">
    <property type="entry name" value="TrpB-like_PALP"/>
</dbReference>
<comment type="catalytic activity">
    <reaction evidence="14">
        <text>N-(5-phospho-beta-D-ribosyl)anthranilate = 1-(2-carboxyphenylamino)-1-deoxy-D-ribulose 5-phosphate</text>
        <dbReference type="Rhea" id="RHEA:21540"/>
        <dbReference type="ChEBI" id="CHEBI:18277"/>
        <dbReference type="ChEBI" id="CHEBI:58613"/>
        <dbReference type="EC" id="5.3.1.24"/>
    </reaction>
</comment>
<evidence type="ECO:0000256" key="12">
    <source>
        <dbReference type="ARBA" id="ARBA00049047"/>
    </source>
</evidence>
<evidence type="ECO:0000256" key="8">
    <source>
        <dbReference type="ARBA" id="ARBA00022898"/>
    </source>
</evidence>
<dbReference type="InterPro" id="IPR006653">
    <property type="entry name" value="Trp_synth_b_CS"/>
</dbReference>
<evidence type="ECO:0000256" key="3">
    <source>
        <dbReference type="ARBA" id="ARBA00004733"/>
    </source>
</evidence>
<organism evidence="17 18">
    <name type="scientific">Staphylococcus canis</name>
    <dbReference type="NCBI Taxonomy" id="2724942"/>
    <lineage>
        <taxon>Bacteria</taxon>
        <taxon>Bacillati</taxon>
        <taxon>Bacillota</taxon>
        <taxon>Bacilli</taxon>
        <taxon>Bacillales</taxon>
        <taxon>Staphylococcaceae</taxon>
        <taxon>Staphylococcus</taxon>
    </lineage>
</organism>
<keyword evidence="6 14" id="KW-0028">Amino-acid biosynthesis</keyword>
<reference evidence="17 18" key="1">
    <citation type="submission" date="2020-04" db="EMBL/GenBank/DDBJ databases">
        <title>Staphylococcus species from domestic dog.</title>
        <authorList>
            <person name="Paterson G.K."/>
        </authorList>
    </citation>
    <scope>NUCLEOTIDE SEQUENCE [LARGE SCALE GENOMIC DNA]</scope>
    <source>
        <strain evidence="17 18">H16/1A</strain>
    </source>
</reference>
<dbReference type="InterPro" id="IPR006654">
    <property type="entry name" value="Trp_synth_beta"/>
</dbReference>
<dbReference type="NCBIfam" id="TIGR00263">
    <property type="entry name" value="trpB"/>
    <property type="match status" value="1"/>
</dbReference>
<comment type="subunit">
    <text evidence="5 13">Tetramer of two alpha and two beta chains.</text>
</comment>
<evidence type="ECO:0000259" key="16">
    <source>
        <dbReference type="Pfam" id="PF00697"/>
    </source>
</evidence>
<dbReference type="SUPFAM" id="SSF53686">
    <property type="entry name" value="Tryptophan synthase beta subunit-like PLP-dependent enzymes"/>
    <property type="match status" value="1"/>
</dbReference>
<comment type="pathway">
    <text evidence="2 14">Amino-acid biosynthesis; L-tryptophan biosynthesis; L-tryptophan from chorismate: step 3/5.</text>
</comment>
<evidence type="ECO:0000256" key="7">
    <source>
        <dbReference type="ARBA" id="ARBA00022822"/>
    </source>
</evidence>
<comment type="caution">
    <text evidence="17">The sequence shown here is derived from an EMBL/GenBank/DDBJ whole genome shotgun (WGS) entry which is preliminary data.</text>
</comment>
<dbReference type="PANTHER" id="PTHR48077:SF3">
    <property type="entry name" value="TRYPTOPHAN SYNTHASE"/>
    <property type="match status" value="1"/>
</dbReference>
<dbReference type="Gene3D" id="3.20.20.70">
    <property type="entry name" value="Aldolase class I"/>
    <property type="match status" value="1"/>
</dbReference>
<keyword evidence="11 13" id="KW-0456">Lyase</keyword>
<feature type="domain" description="Tryptophan synthase beta chain-like PALP" evidence="15">
    <location>
        <begin position="269"/>
        <end position="592"/>
    </location>
</feature>
<dbReference type="PROSITE" id="PS00168">
    <property type="entry name" value="TRP_SYNTHASE_BETA"/>
    <property type="match status" value="1"/>
</dbReference>